<dbReference type="OrthoDB" id="1937528at2759"/>
<dbReference type="InterPro" id="IPR026960">
    <property type="entry name" value="RVT-Znf"/>
</dbReference>
<sequence length="351" mass="39104">MLVGVNIHDSWLSETASALRCKVGKIPFIYLGLSVEGDPRCLGFWEPVLSRLKKWLSGWKIRFLSFCGRLILIKSVLISLPVNAHSFFKAPSAEGRRGSSWWREILRIRDNGGGTAGAWFGECISKKVGDGSDTLFWTDPWVYGIPLCERFGRLFDLAETQSCTVAEMALLGWEVGGEAWVRRRQLRGWEKELLGECQTLLLNITFQDQVTLNAAEGLIWHSQVPLKVSILAWRLLCNRLPTKANLVIRGILSSEAHFCVSGCGAAESTQHLFISCSTFGSIWSLLVLGLDLHWWILTLFRTSLLSLLFQQESPGCVVLLCNLYGLLACGLCGTSGTLDVSKAQQIRYSKC</sequence>
<gene>
    <name evidence="2" type="ORF">TSUD_402090</name>
</gene>
<feature type="domain" description="Reverse transcriptase zinc-binding" evidence="1">
    <location>
        <begin position="213"/>
        <end position="283"/>
    </location>
</feature>
<evidence type="ECO:0000313" key="3">
    <source>
        <dbReference type="Proteomes" id="UP000242715"/>
    </source>
</evidence>
<dbReference type="PANTHER" id="PTHR36617">
    <property type="entry name" value="PROTEIN, PUTATIVE-RELATED"/>
    <property type="match status" value="1"/>
</dbReference>
<organism evidence="2 3">
    <name type="scientific">Trifolium subterraneum</name>
    <name type="common">Subterranean clover</name>
    <dbReference type="NCBI Taxonomy" id="3900"/>
    <lineage>
        <taxon>Eukaryota</taxon>
        <taxon>Viridiplantae</taxon>
        <taxon>Streptophyta</taxon>
        <taxon>Embryophyta</taxon>
        <taxon>Tracheophyta</taxon>
        <taxon>Spermatophyta</taxon>
        <taxon>Magnoliopsida</taxon>
        <taxon>eudicotyledons</taxon>
        <taxon>Gunneridae</taxon>
        <taxon>Pentapetalae</taxon>
        <taxon>rosids</taxon>
        <taxon>fabids</taxon>
        <taxon>Fabales</taxon>
        <taxon>Fabaceae</taxon>
        <taxon>Papilionoideae</taxon>
        <taxon>50 kb inversion clade</taxon>
        <taxon>NPAAA clade</taxon>
        <taxon>Hologalegina</taxon>
        <taxon>IRL clade</taxon>
        <taxon>Trifolieae</taxon>
        <taxon>Trifolium</taxon>
    </lineage>
</organism>
<accession>A0A2Z6PB81</accession>
<evidence type="ECO:0000259" key="1">
    <source>
        <dbReference type="Pfam" id="PF13966"/>
    </source>
</evidence>
<protein>
    <recommendedName>
        <fullName evidence="1">Reverse transcriptase zinc-binding domain-containing protein</fullName>
    </recommendedName>
</protein>
<proteinExistence type="predicted"/>
<dbReference type="AlphaFoldDB" id="A0A2Z6PB81"/>
<dbReference type="Pfam" id="PF13966">
    <property type="entry name" value="zf-RVT"/>
    <property type="match status" value="1"/>
</dbReference>
<evidence type="ECO:0000313" key="2">
    <source>
        <dbReference type="EMBL" id="GAU46442.1"/>
    </source>
</evidence>
<name>A0A2Z6PB81_TRISU</name>
<dbReference type="PANTHER" id="PTHR36617:SF5">
    <property type="entry name" value="OS05G0421675 PROTEIN"/>
    <property type="match status" value="1"/>
</dbReference>
<dbReference type="EMBL" id="DF974214">
    <property type="protein sequence ID" value="GAU46442.1"/>
    <property type="molecule type" value="Genomic_DNA"/>
</dbReference>
<reference evidence="3" key="1">
    <citation type="journal article" date="2017" name="Front. Plant Sci.">
        <title>Climate Clever Clovers: New Paradigm to Reduce the Environmental Footprint of Ruminants by Breeding Low Methanogenic Forages Utilizing Haplotype Variation.</title>
        <authorList>
            <person name="Kaur P."/>
            <person name="Appels R."/>
            <person name="Bayer P.E."/>
            <person name="Keeble-Gagnere G."/>
            <person name="Wang J."/>
            <person name="Hirakawa H."/>
            <person name="Shirasawa K."/>
            <person name="Vercoe P."/>
            <person name="Stefanova K."/>
            <person name="Durmic Z."/>
            <person name="Nichols P."/>
            <person name="Revell C."/>
            <person name="Isobe S.N."/>
            <person name="Edwards D."/>
            <person name="Erskine W."/>
        </authorList>
    </citation>
    <scope>NUCLEOTIDE SEQUENCE [LARGE SCALE GENOMIC DNA]</scope>
    <source>
        <strain evidence="3">cv. Daliak</strain>
    </source>
</reference>
<dbReference type="Proteomes" id="UP000242715">
    <property type="component" value="Unassembled WGS sequence"/>
</dbReference>
<keyword evidence="3" id="KW-1185">Reference proteome</keyword>